<protein>
    <recommendedName>
        <fullName evidence="2">lysozyme</fullName>
        <ecNumber evidence="2">3.2.1.17</ecNumber>
    </recommendedName>
</protein>
<keyword evidence="10" id="KW-0732">Signal</keyword>
<keyword evidence="5" id="KW-0378">Hydrolase</keyword>
<feature type="disulfide bond" evidence="9">
    <location>
        <begin position="53"/>
        <end position="129"/>
    </location>
</feature>
<dbReference type="PANTHER" id="PTHR11195:SF13">
    <property type="entry name" value="INVERTEBRATE-TYPE LYSOZYME 2-RELATED"/>
    <property type="match status" value="1"/>
</dbReference>
<dbReference type="Pfam" id="PF05497">
    <property type="entry name" value="Destabilase"/>
    <property type="match status" value="1"/>
</dbReference>
<accession>A0ABD3XJ61</accession>
<comment type="catalytic activity">
    <reaction evidence="1">
        <text>Hydrolysis of (1-&gt;4)-beta-linkages between N-acetylmuramic acid and N-acetyl-D-glucosamine residues in a peptidoglycan and between N-acetyl-D-glucosamine residues in chitodextrins.</text>
        <dbReference type="EC" id="3.2.1.17"/>
    </reaction>
</comment>
<feature type="disulfide bond" evidence="9">
    <location>
        <begin position="125"/>
        <end position="143"/>
    </location>
</feature>
<proteinExistence type="predicted"/>
<dbReference type="InterPro" id="IPR023346">
    <property type="entry name" value="Lysozyme-like_dom_sf"/>
</dbReference>
<organism evidence="11 12">
    <name type="scientific">Sinanodonta woodiana</name>
    <name type="common">Chinese pond mussel</name>
    <name type="synonym">Anodonta woodiana</name>
    <dbReference type="NCBI Taxonomy" id="1069815"/>
    <lineage>
        <taxon>Eukaryota</taxon>
        <taxon>Metazoa</taxon>
        <taxon>Spiralia</taxon>
        <taxon>Lophotrochozoa</taxon>
        <taxon>Mollusca</taxon>
        <taxon>Bivalvia</taxon>
        <taxon>Autobranchia</taxon>
        <taxon>Heteroconchia</taxon>
        <taxon>Palaeoheterodonta</taxon>
        <taxon>Unionida</taxon>
        <taxon>Unionoidea</taxon>
        <taxon>Unionidae</taxon>
        <taxon>Unioninae</taxon>
        <taxon>Sinanodonta</taxon>
    </lineage>
</organism>
<feature type="disulfide bond" evidence="9">
    <location>
        <begin position="58"/>
        <end position="64"/>
    </location>
</feature>
<dbReference type="Proteomes" id="UP001634394">
    <property type="component" value="Unassembled WGS sequence"/>
</dbReference>
<keyword evidence="12" id="KW-1185">Reference proteome</keyword>
<keyword evidence="7 9" id="KW-1015">Disulfide bond</keyword>
<dbReference type="EC" id="3.2.1.17" evidence="2"/>
<evidence type="ECO:0000256" key="7">
    <source>
        <dbReference type="ARBA" id="ARBA00023157"/>
    </source>
</evidence>
<keyword evidence="4" id="KW-0081">Bacteriolytic enzyme</keyword>
<sequence length="161" mass="18003">MEAVKMFFLLVVVLLTFTKCAESRTPVESVADPDNMAIQTVFSQSVGAISDQCLQCICMAESHCRKIGCMWYRGTVSCGYFMINEHYWQECGHPGGDFMHCALDYSCARACVKKYTTQLGEHSGCPDTCQTYSRTHDGGPLGCHNKTTIPFWNRVHSFGCK</sequence>
<dbReference type="GO" id="GO:0031640">
    <property type="term" value="P:killing of cells of another organism"/>
    <property type="evidence" value="ECO:0007669"/>
    <property type="project" value="UniProtKB-KW"/>
</dbReference>
<dbReference type="GO" id="GO:0042742">
    <property type="term" value="P:defense response to bacterium"/>
    <property type="evidence" value="ECO:0007669"/>
    <property type="project" value="UniProtKB-KW"/>
</dbReference>
<feature type="disulfide bond" evidence="9">
    <location>
        <begin position="56"/>
        <end position="160"/>
    </location>
</feature>
<name>A0ABD3XJ61_SINWO</name>
<dbReference type="Gene3D" id="1.10.530.10">
    <property type="match status" value="1"/>
</dbReference>
<evidence type="ECO:0000256" key="4">
    <source>
        <dbReference type="ARBA" id="ARBA00022638"/>
    </source>
</evidence>
<dbReference type="PANTHER" id="PTHR11195">
    <property type="entry name" value="DESTABILASE-RELATED"/>
    <property type="match status" value="1"/>
</dbReference>
<dbReference type="AlphaFoldDB" id="A0ABD3XJ61"/>
<dbReference type="SUPFAM" id="SSF53955">
    <property type="entry name" value="Lysozyme-like"/>
    <property type="match status" value="1"/>
</dbReference>
<feature type="disulfide bond" evidence="9">
    <location>
        <begin position="91"/>
        <end position="111"/>
    </location>
</feature>
<feature type="disulfide bond" evidence="9">
    <location>
        <begin position="101"/>
        <end position="107"/>
    </location>
</feature>
<reference evidence="11 12" key="1">
    <citation type="submission" date="2024-11" db="EMBL/GenBank/DDBJ databases">
        <title>Chromosome-level genome assembly of the freshwater bivalve Anodonta woodiana.</title>
        <authorList>
            <person name="Chen X."/>
        </authorList>
    </citation>
    <scope>NUCLEOTIDE SEQUENCE [LARGE SCALE GENOMIC DNA]</scope>
    <source>
        <strain evidence="11">MN2024</strain>
        <tissue evidence="11">Gills</tissue>
    </source>
</reference>
<evidence type="ECO:0000256" key="10">
    <source>
        <dbReference type="SAM" id="SignalP"/>
    </source>
</evidence>
<feature type="disulfide bond" evidence="9">
    <location>
        <begin position="69"/>
        <end position="78"/>
    </location>
</feature>
<dbReference type="GO" id="GO:0003796">
    <property type="term" value="F:lysozyme activity"/>
    <property type="evidence" value="ECO:0007669"/>
    <property type="project" value="UniProtKB-EC"/>
</dbReference>
<keyword evidence="6" id="KW-0044">Antibiotic</keyword>
<dbReference type="PROSITE" id="PS51909">
    <property type="entry name" value="LYSOZYME_I"/>
    <property type="match status" value="1"/>
</dbReference>
<evidence type="ECO:0000256" key="9">
    <source>
        <dbReference type="PIRSR" id="PIRSR608597-3"/>
    </source>
</evidence>
<evidence type="ECO:0000256" key="3">
    <source>
        <dbReference type="ARBA" id="ARBA00022529"/>
    </source>
</evidence>
<keyword evidence="8" id="KW-0326">Glycosidase</keyword>
<feature type="chain" id="PRO_5044743966" description="lysozyme" evidence="10">
    <location>
        <begin position="24"/>
        <end position="161"/>
    </location>
</feature>
<comment type="caution">
    <text evidence="11">The sequence shown here is derived from an EMBL/GenBank/DDBJ whole genome shotgun (WGS) entry which is preliminary data.</text>
</comment>
<feature type="signal peptide" evidence="10">
    <location>
        <begin position="1"/>
        <end position="23"/>
    </location>
</feature>
<evidence type="ECO:0000256" key="2">
    <source>
        <dbReference type="ARBA" id="ARBA00012732"/>
    </source>
</evidence>
<evidence type="ECO:0000313" key="12">
    <source>
        <dbReference type="Proteomes" id="UP001634394"/>
    </source>
</evidence>
<keyword evidence="3" id="KW-0929">Antimicrobial</keyword>
<gene>
    <name evidence="11" type="ORF">ACJMK2_026304</name>
</gene>
<dbReference type="EMBL" id="JBJQND010000002">
    <property type="protein sequence ID" value="KAL3886299.1"/>
    <property type="molecule type" value="Genomic_DNA"/>
</dbReference>
<evidence type="ECO:0000256" key="8">
    <source>
        <dbReference type="ARBA" id="ARBA00023295"/>
    </source>
</evidence>
<evidence type="ECO:0000256" key="5">
    <source>
        <dbReference type="ARBA" id="ARBA00022801"/>
    </source>
</evidence>
<dbReference type="InterPro" id="IPR008597">
    <property type="entry name" value="Invert_lysozyme"/>
</dbReference>
<evidence type="ECO:0000256" key="1">
    <source>
        <dbReference type="ARBA" id="ARBA00000632"/>
    </source>
</evidence>
<evidence type="ECO:0000313" key="11">
    <source>
        <dbReference type="EMBL" id="KAL3886299.1"/>
    </source>
</evidence>
<evidence type="ECO:0000256" key="6">
    <source>
        <dbReference type="ARBA" id="ARBA00023022"/>
    </source>
</evidence>